<dbReference type="FunFam" id="3.80.10.10:FF:001164">
    <property type="entry name" value="GH01279p"/>
    <property type="match status" value="1"/>
</dbReference>
<evidence type="ECO:0000256" key="2">
    <source>
        <dbReference type="ARBA" id="ARBA00022737"/>
    </source>
</evidence>
<keyword evidence="3" id="KW-0472">Membrane</keyword>
<dbReference type="InterPro" id="IPR032675">
    <property type="entry name" value="LRR_dom_sf"/>
</dbReference>
<evidence type="ECO:0000313" key="6">
    <source>
        <dbReference type="Proteomes" id="UP001168972"/>
    </source>
</evidence>
<comment type="caution">
    <text evidence="5">The sequence shown here is derived from an EMBL/GenBank/DDBJ whole genome shotgun (WGS) entry which is preliminary data.</text>
</comment>
<dbReference type="Gene3D" id="3.80.10.10">
    <property type="entry name" value="Ribonuclease Inhibitor"/>
    <property type="match status" value="4"/>
</dbReference>
<keyword evidence="1" id="KW-0433">Leucine-rich repeat</keyword>
<feature type="chain" id="PRO_5041313931" evidence="4">
    <location>
        <begin position="24"/>
        <end position="917"/>
    </location>
</feature>
<dbReference type="Pfam" id="PF13855">
    <property type="entry name" value="LRR_8"/>
    <property type="match status" value="3"/>
</dbReference>
<dbReference type="AlphaFoldDB" id="A0AA39G059"/>
<name>A0AA39G059_MICHY</name>
<dbReference type="PANTHER" id="PTHR24366">
    <property type="entry name" value="IG(IMMUNOGLOBULIN) AND LRR(LEUCINE RICH REPEAT) DOMAINS"/>
    <property type="match status" value="1"/>
</dbReference>
<accession>A0AA39G059</accession>
<keyword evidence="3" id="KW-1133">Transmembrane helix</keyword>
<feature type="signal peptide" evidence="4">
    <location>
        <begin position="1"/>
        <end position="23"/>
    </location>
</feature>
<protein>
    <submittedName>
        <fullName evidence="5">Uncharacterized protein</fullName>
    </submittedName>
</protein>
<keyword evidence="4" id="KW-0732">Signal</keyword>
<dbReference type="PROSITE" id="PS51450">
    <property type="entry name" value="LRR"/>
    <property type="match status" value="1"/>
</dbReference>
<evidence type="ECO:0000313" key="5">
    <source>
        <dbReference type="EMBL" id="KAK0179062.1"/>
    </source>
</evidence>
<reference evidence="5" key="2">
    <citation type="submission" date="2023-03" db="EMBL/GenBank/DDBJ databases">
        <authorList>
            <person name="Inwood S.N."/>
            <person name="Skelly J.G."/>
            <person name="Guhlin J."/>
            <person name="Harrop T.W.R."/>
            <person name="Goldson S.G."/>
            <person name="Dearden P.K."/>
        </authorList>
    </citation>
    <scope>NUCLEOTIDE SEQUENCE</scope>
    <source>
        <strain evidence="5">Lincoln</strain>
        <tissue evidence="5">Whole body</tissue>
    </source>
</reference>
<dbReference type="PRINTS" id="PR00019">
    <property type="entry name" value="LEURICHRPT"/>
</dbReference>
<dbReference type="SMART" id="SM00364">
    <property type="entry name" value="LRR_BAC"/>
    <property type="match status" value="6"/>
</dbReference>
<dbReference type="PANTHER" id="PTHR24366:SF168">
    <property type="entry name" value="GH22922P-RELATED"/>
    <property type="match status" value="1"/>
</dbReference>
<organism evidence="5 6">
    <name type="scientific">Microctonus hyperodae</name>
    <name type="common">Parasitoid wasp</name>
    <dbReference type="NCBI Taxonomy" id="165561"/>
    <lineage>
        <taxon>Eukaryota</taxon>
        <taxon>Metazoa</taxon>
        <taxon>Ecdysozoa</taxon>
        <taxon>Arthropoda</taxon>
        <taxon>Hexapoda</taxon>
        <taxon>Insecta</taxon>
        <taxon>Pterygota</taxon>
        <taxon>Neoptera</taxon>
        <taxon>Endopterygota</taxon>
        <taxon>Hymenoptera</taxon>
        <taxon>Apocrita</taxon>
        <taxon>Ichneumonoidea</taxon>
        <taxon>Braconidae</taxon>
        <taxon>Euphorinae</taxon>
        <taxon>Microctonus</taxon>
    </lineage>
</organism>
<evidence type="ECO:0000256" key="3">
    <source>
        <dbReference type="SAM" id="Phobius"/>
    </source>
</evidence>
<evidence type="ECO:0000256" key="4">
    <source>
        <dbReference type="SAM" id="SignalP"/>
    </source>
</evidence>
<keyword evidence="6" id="KW-1185">Reference proteome</keyword>
<dbReference type="Proteomes" id="UP001168972">
    <property type="component" value="Unassembled WGS sequence"/>
</dbReference>
<proteinExistence type="predicted"/>
<gene>
    <name evidence="5" type="ORF">PV327_007887</name>
</gene>
<keyword evidence="2" id="KW-0677">Repeat</keyword>
<evidence type="ECO:0000256" key="1">
    <source>
        <dbReference type="ARBA" id="ARBA00022614"/>
    </source>
</evidence>
<dbReference type="SUPFAM" id="SSF52058">
    <property type="entry name" value="L domain-like"/>
    <property type="match status" value="2"/>
</dbReference>
<dbReference type="InterPro" id="IPR003591">
    <property type="entry name" value="Leu-rich_rpt_typical-subtyp"/>
</dbReference>
<feature type="transmembrane region" description="Helical" evidence="3">
    <location>
        <begin position="868"/>
        <end position="888"/>
    </location>
</feature>
<dbReference type="EMBL" id="JAQQBR010000004">
    <property type="protein sequence ID" value="KAK0179062.1"/>
    <property type="molecule type" value="Genomic_DNA"/>
</dbReference>
<reference evidence="5" key="1">
    <citation type="journal article" date="2023" name="bioRxiv">
        <title>Scaffold-level genome assemblies of two parasitoid biocontrol wasps reveal the parthenogenesis mechanism and an associated novel virus.</title>
        <authorList>
            <person name="Inwood S."/>
            <person name="Skelly J."/>
            <person name="Guhlin J."/>
            <person name="Harrop T."/>
            <person name="Goldson S."/>
            <person name="Dearden P."/>
        </authorList>
    </citation>
    <scope>NUCLEOTIDE SEQUENCE</scope>
    <source>
        <strain evidence="5">Lincoln</strain>
        <tissue evidence="5">Whole body</tissue>
    </source>
</reference>
<sequence>MQVSGSAMWLLTLVLAFTASISACEGPYECTNNTTQLSNSTEIAMNIECLDRMTTLIGDFPTCECRSVIRNATGTILEVECIGGVPLIDTLPRDIQRLIIQSADDYQVMAMLNELENSSLSCLSELIITNCSLVESNFTCPWVSQLVTLNVSGNNFAGLSDVRIINGSDIKVLDLSMNQLSELTAIAFRTLTGLVRLSLRGNIIDTVDEDTFAGLAMLEDLDMADNKLTVLPDDTLTHLSSLQTLNLSGNQLRILGARWFEALGRLRELDISRNGLTKAASGVLQPLPGLSVLRLAENPLMERDVSLLLGTGRRLETVDASRTGLVRVPAALTRSVRALRLAGNKLTCIRDGDFDGYPLLKILDLSDNLLNEVEEDALGRLETLEKLDLSGNKLKIVPRSLPGSLTLLNLRGNLIETLTFNDLQGIDNLCSLILSDNSIIKIEEGALSQLPLLTKLDISNNPIKQLPANTLAGPTSLTDLRMSGLSFLEWENERRGDMAFPVPTPDMLVSLDVSHSPALAAQLLADNAALSACKSLLSLNLMNTNITSIRFDLIYLLPQLRTLGLSENEWNCTFDFLWLGDWIRQHEEIEPHARCNSICDFPDVLLVELPAPPITTTVSTTTITTTSSESSYHFRMMGYPQLSVPNTSSNASNINATKSKNENTAMLDEIPNVETQRVNTNGSVELDDDRYNGISMTSQFRMKALSDIRKIIKPRKKTQSIVGNEMSHNEDKGVTMRVTTEGMRTNERSKLVREDEGRQRLREILDNRVDSMERRDDSFPNKDETHATTNSVTLDNVEFRSSNKITWDPTKHNTEETKNIKLTNGKMEKITHDFVLANDIANTVAEELNGHAANIDSRPISNVVSHPGMLILIGAIIGAAAALTVVLSRRATIRRRDRYHRHENIEVHTLTPTVELW</sequence>
<dbReference type="InterPro" id="IPR001611">
    <property type="entry name" value="Leu-rich_rpt"/>
</dbReference>
<dbReference type="SMART" id="SM00369">
    <property type="entry name" value="LRR_TYP"/>
    <property type="match status" value="12"/>
</dbReference>
<keyword evidence="3" id="KW-0812">Transmembrane</keyword>